<dbReference type="SMART" id="SM00267">
    <property type="entry name" value="GGDEF"/>
    <property type="match status" value="1"/>
</dbReference>
<evidence type="ECO:0000256" key="1">
    <source>
        <dbReference type="ARBA" id="ARBA00051114"/>
    </source>
</evidence>
<evidence type="ECO:0000259" key="5">
    <source>
        <dbReference type="PROSITE" id="PS50883"/>
    </source>
</evidence>
<dbReference type="FunFam" id="3.20.20.450:FF:000001">
    <property type="entry name" value="Cyclic di-GMP phosphodiesterase yahA"/>
    <property type="match status" value="1"/>
</dbReference>
<dbReference type="Proteomes" id="UP000612361">
    <property type="component" value="Unassembled WGS sequence"/>
</dbReference>
<dbReference type="InterPro" id="IPR035965">
    <property type="entry name" value="PAS-like_dom_sf"/>
</dbReference>
<dbReference type="GO" id="GO:0071111">
    <property type="term" value="F:cyclic-guanylate-specific phosphodiesterase activity"/>
    <property type="evidence" value="ECO:0007669"/>
    <property type="project" value="UniProtKB-EC"/>
</dbReference>
<dbReference type="InterPro" id="IPR000700">
    <property type="entry name" value="PAS-assoc_C"/>
</dbReference>
<dbReference type="GO" id="GO:0071732">
    <property type="term" value="P:cellular response to nitric oxide"/>
    <property type="evidence" value="ECO:0007669"/>
    <property type="project" value="UniProtKB-ARBA"/>
</dbReference>
<dbReference type="SMART" id="SM00065">
    <property type="entry name" value="GAF"/>
    <property type="match status" value="1"/>
</dbReference>
<dbReference type="Pfam" id="PF13185">
    <property type="entry name" value="GAF_2"/>
    <property type="match status" value="2"/>
</dbReference>
<dbReference type="InterPro" id="IPR000014">
    <property type="entry name" value="PAS"/>
</dbReference>
<dbReference type="NCBIfam" id="TIGR00254">
    <property type="entry name" value="GGDEF"/>
    <property type="match status" value="1"/>
</dbReference>
<dbReference type="InterPro" id="IPR001633">
    <property type="entry name" value="EAL_dom"/>
</dbReference>
<evidence type="ECO:0000256" key="2">
    <source>
        <dbReference type="SAM" id="MobiDB-lite"/>
    </source>
</evidence>
<keyword evidence="8" id="KW-1185">Reference proteome</keyword>
<dbReference type="AlphaFoldDB" id="A0A923I5T9"/>
<keyword evidence="3" id="KW-0812">Transmembrane</keyword>
<feature type="domain" description="EAL" evidence="5">
    <location>
        <begin position="949"/>
        <end position="1203"/>
    </location>
</feature>
<dbReference type="SUPFAM" id="SSF141868">
    <property type="entry name" value="EAL domain-like"/>
    <property type="match status" value="1"/>
</dbReference>
<dbReference type="CDD" id="cd00130">
    <property type="entry name" value="PAS"/>
    <property type="match status" value="1"/>
</dbReference>
<dbReference type="EMBL" id="JACOGG010000018">
    <property type="protein sequence ID" value="MBC3936684.1"/>
    <property type="molecule type" value="Genomic_DNA"/>
</dbReference>
<dbReference type="Gene3D" id="3.30.450.20">
    <property type="entry name" value="PAS domain"/>
    <property type="match status" value="1"/>
</dbReference>
<keyword evidence="3" id="KW-1133">Transmembrane helix</keyword>
<dbReference type="PANTHER" id="PTHR44757:SF2">
    <property type="entry name" value="BIOFILM ARCHITECTURE MAINTENANCE PROTEIN MBAA"/>
    <property type="match status" value="1"/>
</dbReference>
<keyword evidence="3" id="KW-0472">Membrane</keyword>
<comment type="caution">
    <text evidence="7">The sequence shown here is derived from an EMBL/GenBank/DDBJ whole genome shotgun (WGS) entry which is preliminary data.</text>
</comment>
<protein>
    <submittedName>
        <fullName evidence="7">EAL domain-containing protein</fullName>
    </submittedName>
</protein>
<name>A0A923I5T9_9BURK</name>
<dbReference type="CDD" id="cd01949">
    <property type="entry name" value="GGDEF"/>
    <property type="match status" value="1"/>
</dbReference>
<organism evidence="7 8">
    <name type="scientific">Undibacterium rugosum</name>
    <dbReference type="NCBI Taxonomy" id="2762291"/>
    <lineage>
        <taxon>Bacteria</taxon>
        <taxon>Pseudomonadati</taxon>
        <taxon>Pseudomonadota</taxon>
        <taxon>Betaproteobacteria</taxon>
        <taxon>Burkholderiales</taxon>
        <taxon>Oxalobacteraceae</taxon>
        <taxon>Undibacterium</taxon>
    </lineage>
</organism>
<dbReference type="SUPFAM" id="SSF55785">
    <property type="entry name" value="PYP-like sensor domain (PAS domain)"/>
    <property type="match status" value="1"/>
</dbReference>
<dbReference type="SUPFAM" id="SSF55781">
    <property type="entry name" value="GAF domain-like"/>
    <property type="match status" value="2"/>
</dbReference>
<feature type="transmembrane region" description="Helical" evidence="3">
    <location>
        <begin position="222"/>
        <end position="239"/>
    </location>
</feature>
<dbReference type="Gene3D" id="3.30.70.270">
    <property type="match status" value="1"/>
</dbReference>
<comment type="catalytic activity">
    <reaction evidence="1">
        <text>3',3'-c-di-GMP + H2O = 5'-phosphoguanylyl(3'-&gt;5')guanosine + H(+)</text>
        <dbReference type="Rhea" id="RHEA:24902"/>
        <dbReference type="ChEBI" id="CHEBI:15377"/>
        <dbReference type="ChEBI" id="CHEBI:15378"/>
        <dbReference type="ChEBI" id="CHEBI:58754"/>
        <dbReference type="ChEBI" id="CHEBI:58805"/>
        <dbReference type="EC" id="3.1.4.52"/>
    </reaction>
    <physiologicalReaction direction="left-to-right" evidence="1">
        <dbReference type="Rhea" id="RHEA:24903"/>
    </physiologicalReaction>
</comment>
<feature type="domain" description="GGDEF" evidence="6">
    <location>
        <begin position="808"/>
        <end position="940"/>
    </location>
</feature>
<accession>A0A923I5T9</accession>
<dbReference type="FunFam" id="3.30.70.270:FF:000001">
    <property type="entry name" value="Diguanylate cyclase domain protein"/>
    <property type="match status" value="1"/>
</dbReference>
<evidence type="ECO:0000313" key="8">
    <source>
        <dbReference type="Proteomes" id="UP000612361"/>
    </source>
</evidence>
<dbReference type="NCBIfam" id="TIGR00229">
    <property type="entry name" value="sensory_box"/>
    <property type="match status" value="1"/>
</dbReference>
<dbReference type="SUPFAM" id="SSF55073">
    <property type="entry name" value="Nucleotide cyclase"/>
    <property type="match status" value="1"/>
</dbReference>
<dbReference type="RefSeq" id="WP_186882221.1">
    <property type="nucleotide sequence ID" value="NZ_JACOGG010000018.1"/>
</dbReference>
<dbReference type="InterPro" id="IPR029016">
    <property type="entry name" value="GAF-like_dom_sf"/>
</dbReference>
<evidence type="ECO:0000256" key="3">
    <source>
        <dbReference type="SAM" id="Phobius"/>
    </source>
</evidence>
<dbReference type="PROSITE" id="PS50113">
    <property type="entry name" value="PAC"/>
    <property type="match status" value="1"/>
</dbReference>
<dbReference type="CDD" id="cd01948">
    <property type="entry name" value="EAL"/>
    <property type="match status" value="1"/>
</dbReference>
<dbReference type="SMART" id="SM00052">
    <property type="entry name" value="EAL"/>
    <property type="match status" value="1"/>
</dbReference>
<evidence type="ECO:0000313" key="7">
    <source>
        <dbReference type="EMBL" id="MBC3936684.1"/>
    </source>
</evidence>
<dbReference type="InterPro" id="IPR003018">
    <property type="entry name" value="GAF"/>
</dbReference>
<dbReference type="InterPro" id="IPR052155">
    <property type="entry name" value="Biofilm_reg_signaling"/>
</dbReference>
<feature type="region of interest" description="Disordered" evidence="2">
    <location>
        <begin position="93"/>
        <end position="117"/>
    </location>
</feature>
<dbReference type="Pfam" id="PF00990">
    <property type="entry name" value="GGDEF"/>
    <property type="match status" value="1"/>
</dbReference>
<dbReference type="InterPro" id="IPR029787">
    <property type="entry name" value="Nucleotide_cyclase"/>
</dbReference>
<dbReference type="PROSITE" id="PS50883">
    <property type="entry name" value="EAL"/>
    <property type="match status" value="1"/>
</dbReference>
<dbReference type="InterPro" id="IPR000160">
    <property type="entry name" value="GGDEF_dom"/>
</dbReference>
<dbReference type="Pfam" id="PF00563">
    <property type="entry name" value="EAL"/>
    <property type="match status" value="1"/>
</dbReference>
<gene>
    <name evidence="7" type="ORF">H8K47_15055</name>
</gene>
<evidence type="ECO:0000259" key="4">
    <source>
        <dbReference type="PROSITE" id="PS50113"/>
    </source>
</evidence>
<dbReference type="InterPro" id="IPR035919">
    <property type="entry name" value="EAL_sf"/>
</dbReference>
<dbReference type="InterPro" id="IPR043128">
    <property type="entry name" value="Rev_trsase/Diguanyl_cyclase"/>
</dbReference>
<dbReference type="Gene3D" id="3.20.20.450">
    <property type="entry name" value="EAL domain"/>
    <property type="match status" value="1"/>
</dbReference>
<sequence length="1218" mass="137415">MIADQSLSVFTRSFWLTLVSFALFALAFVFYFQSEKQIDRINENRVLSHDLSEELLQTSDDLTRMVRSYVVTGDLTYKNYYFYILDVREGKQPRPANGRHSFWDLTPGEGGQPRTEGSRGIPLMQLMQKAGLNEQEFTQLELAKTNSDILTKIEREAMYLVENPGPNVDLSRDRAIRMLHDEAYRAAKFSIIRPIEEAHELMERRLQQALADAEKHTDQLRLLFMLIGFITVGLLWHAYRSLSRVLGANVSALHASLVSLGKGEFDQPAPVTDYHGDSVMGWIQVTQGRLAQIQQQKYAEEQKNQRINQLYLALAQCNQSILRITEQQDLFPRICRDAVILAGLKMAWVAIYDKRQNRFFAPAWFGVGVDELEYNQFFQSEESGQSHLLQTQALLANQAIWCQDLTDPTLPLEMRMMAQRHGWGSAAVLPLSTHQQVVGTFNLYAESQGAFDEVVQTLLSEFVIDVGHVLNRFELEEEKQHALHMEELRSFMLEKVTAAIGLQELLHEVVLKVESMFPDCICSILLLDSDGVSIKTGATPSLPDFYSNAIHGVHVGPGVGSCGNTIATGKRTIVSDLSAHPYWKDYWPLAEKAGLRACWSEPIFSSAAQPIGAFAIYHEEVREPSEFFLHLLEMAAGLIAIGIERKQSGDTLRKLSQAVAQSSNAIIIVDQRIQIEYANSCYLQNVGMTLEQVKGKKPSLLRSGKTPAATYIEMWDSLNQGESWKGELINRYADGIEHVDLTHISPIRDEHGVVTHFLAIQEDITDKKKNDERIRHLAHYDALTGLPNRTLLEEKTRAALRIAEKNQEKIALMFLDLDHFKDVNDTLGHSTGDAMLIDLAGRLTGNLREDDVVSRLGGDEFIILLTNINEHKVEKVVQKMIDVVSAPFTINGFELNVTPSIGIAMYPCDGSDLETLSRNADAAMYMAKHSGRNTFRFFTQEMQERSLRHLELVNALRHALNLNQFELHYQPQISLLDDRVIGAEALLRWRHPVLGMVSPAEFIPVAEESGMILEIGEWVMHTAVNQLRDWRAAGMPELLMAVNLSAVQFRHKDLPEMVARILREAAVPPSCLELELTESVAMHEPLTAITIMNQLHEQGVRMSIDDFGTGYSSLSYLKQFKVYKLKIDQSFVRDITSDPEDKAIVSAVISMARNLGLMTIAEGVETPEQLAFLRQHACDEVQGYLFSRPLPASQFAEFLQQSFKPEPALSQAQLKGWH</sequence>
<feature type="transmembrane region" description="Helical" evidence="3">
    <location>
        <begin position="14"/>
        <end position="32"/>
    </location>
</feature>
<dbReference type="PANTHER" id="PTHR44757">
    <property type="entry name" value="DIGUANYLATE CYCLASE DGCP"/>
    <property type="match status" value="1"/>
</dbReference>
<proteinExistence type="predicted"/>
<evidence type="ECO:0000259" key="6">
    <source>
        <dbReference type="PROSITE" id="PS50887"/>
    </source>
</evidence>
<dbReference type="Gene3D" id="3.30.450.40">
    <property type="match status" value="2"/>
</dbReference>
<dbReference type="PROSITE" id="PS50887">
    <property type="entry name" value="GGDEF"/>
    <property type="match status" value="1"/>
</dbReference>
<dbReference type="Pfam" id="PF13426">
    <property type="entry name" value="PAS_9"/>
    <property type="match status" value="1"/>
</dbReference>
<feature type="domain" description="PAC" evidence="4">
    <location>
        <begin position="722"/>
        <end position="776"/>
    </location>
</feature>
<reference evidence="7" key="1">
    <citation type="submission" date="2020-08" db="EMBL/GenBank/DDBJ databases">
        <title>Novel species isolated from subtropical streams in China.</title>
        <authorList>
            <person name="Lu H."/>
        </authorList>
    </citation>
    <scope>NUCLEOTIDE SEQUENCE</scope>
    <source>
        <strain evidence="7">CY7W</strain>
    </source>
</reference>